<dbReference type="EMBL" id="JBDJPC010000006">
    <property type="protein sequence ID" value="KAL1498236.1"/>
    <property type="molecule type" value="Genomic_DNA"/>
</dbReference>
<dbReference type="InterPro" id="IPR000172">
    <property type="entry name" value="GMC_OxRdtase_N"/>
</dbReference>
<sequence length="580" mass="64996">MKKMLNKFTQTRVLEYNFLKMAVKNDGNLEAKDYGIFDFIIVGAGTAGGVIAYRLLEIPNFKVLLVEAGKEDPEISKVLGLDLYMLFSDSNWGYNTTKNNNSCLGSINQRCSYPRGKGLGGSSSINIGFYARGNAKDYNQWERLGNSGWSYKDSLPYFKKSEKAKFSVDIDRKLHGFDGVQPIDIPEHSILTKELINAFKELGKTEGDYNGYDQYKIGRPQFYLDYNTRASTAHSFIRPILNKSNLNITLESYVSKIHITGNTANGIEFWKRGVKYSARATKEVILCAGAINSPQILMLSGIGPKSELQKFGINPVADLPVGLNMKDHVIHLSLQYRLNDIFYDGDLKENLNRWRLKKRPLTPGFNLEAVTYYNSQNLSDVEVLVIGPKGISPKLGPLLSYNEDYCKSFEVINETSDIAVATMLLQPFSTGKVSLQSADPRDFPLIDGNYFSDERDLEALYVVFQELLKLNTTKSFKRIGAKQYIFALPDCDGIYAQLSKEWWFCNLRYTAFAGFHACGTTRMGTNLKESVVSPQLKVHGFKNLRVIDAGAMPAVVSGHNNAAVVMIAEKGADFIKNEHL</sequence>
<accession>A0ABD1EP15</accession>
<comment type="similarity">
    <text evidence="1 4">Belongs to the GMC oxidoreductase family.</text>
</comment>
<dbReference type="PANTHER" id="PTHR11552:SF158">
    <property type="entry name" value="GH23626P-RELATED"/>
    <property type="match status" value="1"/>
</dbReference>
<dbReference type="Gene3D" id="3.30.560.10">
    <property type="entry name" value="Glucose Oxidase, domain 3"/>
    <property type="match status" value="1"/>
</dbReference>
<dbReference type="PROSITE" id="PS00624">
    <property type="entry name" value="GMC_OXRED_2"/>
    <property type="match status" value="1"/>
</dbReference>
<evidence type="ECO:0000259" key="6">
    <source>
        <dbReference type="PROSITE" id="PS00623"/>
    </source>
</evidence>
<dbReference type="PROSITE" id="PS00623">
    <property type="entry name" value="GMC_OXRED_1"/>
    <property type="match status" value="1"/>
</dbReference>
<dbReference type="InterPro" id="IPR036188">
    <property type="entry name" value="FAD/NAD-bd_sf"/>
</dbReference>
<feature type="active site" description="Proton donor" evidence="2">
    <location>
        <position position="516"/>
    </location>
</feature>
<keyword evidence="3 4" id="KW-0274">FAD</keyword>
<keyword evidence="4" id="KW-0285">Flavoprotein</keyword>
<dbReference type="PANTHER" id="PTHR11552">
    <property type="entry name" value="GLUCOSE-METHANOL-CHOLINE GMC OXIDOREDUCTASE"/>
    <property type="match status" value="1"/>
</dbReference>
<proteinExistence type="inferred from homology"/>
<keyword evidence="5" id="KW-0812">Transmembrane</keyword>
<keyword evidence="5" id="KW-1133">Transmembrane helix</keyword>
<feature type="domain" description="Glucose-methanol-choline oxidoreductase N-terminal" evidence="7">
    <location>
        <begin position="289"/>
        <end position="303"/>
    </location>
</feature>
<feature type="active site" description="Proton acceptor" evidence="2">
    <location>
        <position position="559"/>
    </location>
</feature>
<feature type="binding site" evidence="3">
    <location>
        <position position="254"/>
    </location>
    <ligand>
        <name>FAD</name>
        <dbReference type="ChEBI" id="CHEBI:57692"/>
    </ligand>
</feature>
<feature type="transmembrane region" description="Helical" evidence="5">
    <location>
        <begin position="34"/>
        <end position="56"/>
    </location>
</feature>
<evidence type="ECO:0000256" key="5">
    <source>
        <dbReference type="SAM" id="Phobius"/>
    </source>
</evidence>
<evidence type="ECO:0000259" key="7">
    <source>
        <dbReference type="PROSITE" id="PS00624"/>
    </source>
</evidence>
<feature type="domain" description="Glucose-methanol-choline oxidoreductase N-terminal" evidence="6">
    <location>
        <begin position="116"/>
        <end position="139"/>
    </location>
</feature>
<evidence type="ECO:0000313" key="9">
    <source>
        <dbReference type="Proteomes" id="UP001566132"/>
    </source>
</evidence>
<dbReference type="Pfam" id="PF05199">
    <property type="entry name" value="GMC_oxred_C"/>
    <property type="match status" value="1"/>
</dbReference>
<comment type="caution">
    <text evidence="8">The sequence shown here is derived from an EMBL/GenBank/DDBJ whole genome shotgun (WGS) entry which is preliminary data.</text>
</comment>
<keyword evidence="9" id="KW-1185">Reference proteome</keyword>
<comment type="cofactor">
    <cofactor evidence="3">
        <name>FAD</name>
        <dbReference type="ChEBI" id="CHEBI:57692"/>
    </cofactor>
</comment>
<dbReference type="SUPFAM" id="SSF51905">
    <property type="entry name" value="FAD/NAD(P)-binding domain"/>
    <property type="match status" value="1"/>
</dbReference>
<organism evidence="8 9">
    <name type="scientific">Hypothenemus hampei</name>
    <name type="common">Coffee berry borer</name>
    <dbReference type="NCBI Taxonomy" id="57062"/>
    <lineage>
        <taxon>Eukaryota</taxon>
        <taxon>Metazoa</taxon>
        <taxon>Ecdysozoa</taxon>
        <taxon>Arthropoda</taxon>
        <taxon>Hexapoda</taxon>
        <taxon>Insecta</taxon>
        <taxon>Pterygota</taxon>
        <taxon>Neoptera</taxon>
        <taxon>Endopterygota</taxon>
        <taxon>Coleoptera</taxon>
        <taxon>Polyphaga</taxon>
        <taxon>Cucujiformia</taxon>
        <taxon>Curculionidae</taxon>
        <taxon>Scolytinae</taxon>
        <taxon>Hypothenemus</taxon>
    </lineage>
</organism>
<evidence type="ECO:0000256" key="3">
    <source>
        <dbReference type="PIRSR" id="PIRSR000137-2"/>
    </source>
</evidence>
<protein>
    <recommendedName>
        <fullName evidence="6 7">Glucose-methanol-choline oxidoreductase N-terminal domain-containing protein</fullName>
    </recommendedName>
</protein>
<dbReference type="Proteomes" id="UP001566132">
    <property type="component" value="Unassembled WGS sequence"/>
</dbReference>
<dbReference type="PIRSF" id="PIRSF000137">
    <property type="entry name" value="Alcohol_oxidase"/>
    <property type="match status" value="1"/>
</dbReference>
<dbReference type="Gene3D" id="3.50.50.60">
    <property type="entry name" value="FAD/NAD(P)-binding domain"/>
    <property type="match status" value="1"/>
</dbReference>
<name>A0ABD1EP15_HYPHA</name>
<evidence type="ECO:0000256" key="2">
    <source>
        <dbReference type="PIRSR" id="PIRSR000137-1"/>
    </source>
</evidence>
<gene>
    <name evidence="8" type="ORF">ABEB36_009068</name>
</gene>
<evidence type="ECO:0000256" key="1">
    <source>
        <dbReference type="ARBA" id="ARBA00010790"/>
    </source>
</evidence>
<keyword evidence="5" id="KW-0472">Membrane</keyword>
<dbReference type="InterPro" id="IPR012132">
    <property type="entry name" value="GMC_OxRdtase"/>
</dbReference>
<evidence type="ECO:0000313" key="8">
    <source>
        <dbReference type="EMBL" id="KAL1498236.1"/>
    </source>
</evidence>
<dbReference type="SUPFAM" id="SSF54373">
    <property type="entry name" value="FAD-linked reductases, C-terminal domain"/>
    <property type="match status" value="1"/>
</dbReference>
<dbReference type="AlphaFoldDB" id="A0ABD1EP15"/>
<reference evidence="8 9" key="1">
    <citation type="submission" date="2024-05" db="EMBL/GenBank/DDBJ databases">
        <title>Genetic variation in Jamaican populations of the coffee berry borer (Hypothenemus hampei).</title>
        <authorList>
            <person name="Errbii M."/>
            <person name="Myrie A."/>
        </authorList>
    </citation>
    <scope>NUCLEOTIDE SEQUENCE [LARGE SCALE GENOMIC DNA]</scope>
    <source>
        <strain evidence="8">JA-Hopewell-2020-01-JO</strain>
        <tissue evidence="8">Whole body</tissue>
    </source>
</reference>
<dbReference type="Pfam" id="PF00732">
    <property type="entry name" value="GMC_oxred_N"/>
    <property type="match status" value="1"/>
</dbReference>
<dbReference type="InterPro" id="IPR007867">
    <property type="entry name" value="GMC_OxRtase_C"/>
</dbReference>
<evidence type="ECO:0000256" key="4">
    <source>
        <dbReference type="RuleBase" id="RU003968"/>
    </source>
</evidence>